<dbReference type="PaxDb" id="3708-A0A078HTH5"/>
<feature type="compositionally biased region" description="Low complexity" evidence="1">
    <location>
        <begin position="105"/>
        <end position="118"/>
    </location>
</feature>
<feature type="compositionally biased region" description="Basic and acidic residues" evidence="1">
    <location>
        <begin position="209"/>
        <end position="218"/>
    </location>
</feature>
<feature type="compositionally biased region" description="Low complexity" evidence="1">
    <location>
        <begin position="149"/>
        <end position="183"/>
    </location>
</feature>
<dbReference type="Gramene" id="CDY41157">
    <property type="protein sequence ID" value="CDY41157"/>
    <property type="gene ID" value="GSBRNA2T00072557001"/>
</dbReference>
<evidence type="ECO:0000256" key="1">
    <source>
        <dbReference type="SAM" id="MobiDB-lite"/>
    </source>
</evidence>
<name>A0A078HTH5_BRANA</name>
<evidence type="ECO:0000313" key="2">
    <source>
        <dbReference type="EMBL" id="CDY41157.1"/>
    </source>
</evidence>
<feature type="region of interest" description="Disordered" evidence="1">
    <location>
        <begin position="1"/>
        <end position="218"/>
    </location>
</feature>
<feature type="compositionally biased region" description="Low complexity" evidence="1">
    <location>
        <begin position="31"/>
        <end position="45"/>
    </location>
</feature>
<proteinExistence type="predicted"/>
<reference evidence="2 3" key="1">
    <citation type="journal article" date="2014" name="Science">
        <title>Plant genetics. Early allopolyploid evolution in the post-Neolithic Brassica napus oilseed genome.</title>
        <authorList>
            <person name="Chalhoub B."/>
            <person name="Denoeud F."/>
            <person name="Liu S."/>
            <person name="Parkin I.A."/>
            <person name="Tang H."/>
            <person name="Wang X."/>
            <person name="Chiquet J."/>
            <person name="Belcram H."/>
            <person name="Tong C."/>
            <person name="Samans B."/>
            <person name="Correa M."/>
            <person name="Da Silva C."/>
            <person name="Just J."/>
            <person name="Falentin C."/>
            <person name="Koh C.S."/>
            <person name="Le Clainche I."/>
            <person name="Bernard M."/>
            <person name="Bento P."/>
            <person name="Noel B."/>
            <person name="Labadie K."/>
            <person name="Alberti A."/>
            <person name="Charles M."/>
            <person name="Arnaud D."/>
            <person name="Guo H."/>
            <person name="Daviaud C."/>
            <person name="Alamery S."/>
            <person name="Jabbari K."/>
            <person name="Zhao M."/>
            <person name="Edger P.P."/>
            <person name="Chelaifa H."/>
            <person name="Tack D."/>
            <person name="Lassalle G."/>
            <person name="Mestiri I."/>
            <person name="Schnel N."/>
            <person name="Le Paslier M.C."/>
            <person name="Fan G."/>
            <person name="Renault V."/>
            <person name="Bayer P.E."/>
            <person name="Golicz A.A."/>
            <person name="Manoli S."/>
            <person name="Lee T.H."/>
            <person name="Thi V.H."/>
            <person name="Chalabi S."/>
            <person name="Hu Q."/>
            <person name="Fan C."/>
            <person name="Tollenaere R."/>
            <person name="Lu Y."/>
            <person name="Battail C."/>
            <person name="Shen J."/>
            <person name="Sidebottom C.H."/>
            <person name="Wang X."/>
            <person name="Canaguier A."/>
            <person name="Chauveau A."/>
            <person name="Berard A."/>
            <person name="Deniot G."/>
            <person name="Guan M."/>
            <person name="Liu Z."/>
            <person name="Sun F."/>
            <person name="Lim Y.P."/>
            <person name="Lyons E."/>
            <person name="Town C.D."/>
            <person name="Bancroft I."/>
            <person name="Wang X."/>
            <person name="Meng J."/>
            <person name="Ma J."/>
            <person name="Pires J.C."/>
            <person name="King G.J."/>
            <person name="Brunel D."/>
            <person name="Delourme R."/>
            <person name="Renard M."/>
            <person name="Aury J.M."/>
            <person name="Adams K.L."/>
            <person name="Batley J."/>
            <person name="Snowdon R.J."/>
            <person name="Tost J."/>
            <person name="Edwards D."/>
            <person name="Zhou Y."/>
            <person name="Hua W."/>
            <person name="Sharpe A.G."/>
            <person name="Paterson A.H."/>
            <person name="Guan C."/>
            <person name="Wincker P."/>
        </authorList>
    </citation>
    <scope>NUCLEOTIDE SEQUENCE [LARGE SCALE GENOMIC DNA]</scope>
    <source>
        <strain evidence="3">cv. Darmor-bzh</strain>
    </source>
</reference>
<dbReference type="AlphaFoldDB" id="A0A078HTH5"/>
<dbReference type="Proteomes" id="UP000028999">
    <property type="component" value="Unassembled WGS sequence"/>
</dbReference>
<organism evidence="2 3">
    <name type="scientific">Brassica napus</name>
    <name type="common">Rape</name>
    <dbReference type="NCBI Taxonomy" id="3708"/>
    <lineage>
        <taxon>Eukaryota</taxon>
        <taxon>Viridiplantae</taxon>
        <taxon>Streptophyta</taxon>
        <taxon>Embryophyta</taxon>
        <taxon>Tracheophyta</taxon>
        <taxon>Spermatophyta</taxon>
        <taxon>Magnoliopsida</taxon>
        <taxon>eudicotyledons</taxon>
        <taxon>Gunneridae</taxon>
        <taxon>Pentapetalae</taxon>
        <taxon>rosids</taxon>
        <taxon>malvids</taxon>
        <taxon>Brassicales</taxon>
        <taxon>Brassicaceae</taxon>
        <taxon>Brassiceae</taxon>
        <taxon>Brassica</taxon>
    </lineage>
</organism>
<dbReference type="EMBL" id="LK032492">
    <property type="protein sequence ID" value="CDY41157.1"/>
    <property type="molecule type" value="Genomic_DNA"/>
</dbReference>
<gene>
    <name evidence="2" type="primary">BnaA09g38580D</name>
    <name evidence="2" type="ORF">GSBRNA2T00072557001</name>
</gene>
<accession>A0A078HTH5</accession>
<keyword evidence="3" id="KW-1185">Reference proteome</keyword>
<protein>
    <submittedName>
        <fullName evidence="2">BnaA09g38580D protein</fullName>
    </submittedName>
</protein>
<evidence type="ECO:0000313" key="3">
    <source>
        <dbReference type="Proteomes" id="UP000028999"/>
    </source>
</evidence>
<feature type="compositionally biased region" description="Pro residues" evidence="1">
    <location>
        <begin position="7"/>
        <end position="19"/>
    </location>
</feature>
<feature type="compositionally biased region" description="Basic and acidic residues" evidence="1">
    <location>
        <begin position="90"/>
        <end position="103"/>
    </location>
</feature>
<feature type="compositionally biased region" description="Low complexity" evidence="1">
    <location>
        <begin position="76"/>
        <end position="88"/>
    </location>
</feature>
<sequence>MMEDPPQDPPPLPRLPPDPVFLGPDAGLRGSLLSSPSSSPMDLSPAVSVLDSTDPDKNLASSGPSPPLTGSFIFGSLSPSVPLPSVLSDDTTRTGEEPEKDSKIGSSLPLSSDGSDGSEVGGTSGACSTSEGGTLALGFPLRPSSVTGSTIQQSQSKPPSSSLVLSTGTGLNSTVFFGSSPKSSAERKKKKRKYSSPVRQGTSGFLPIEWKKDHTPSK</sequence>